<evidence type="ECO:0000259" key="1">
    <source>
        <dbReference type="Pfam" id="PF07944"/>
    </source>
</evidence>
<gene>
    <name evidence="2" type="ORF">DUI87_02544</name>
</gene>
<evidence type="ECO:0000313" key="3">
    <source>
        <dbReference type="Proteomes" id="UP000269221"/>
    </source>
</evidence>
<sequence>MDSISQVIHDCETCAAIKQAKRVKPLWKLTPEAKAALEIEQAITNRQIHQICLKSTVVYDLGLKVVLAHQQEKDLFCLPTLGREITGT</sequence>
<dbReference type="InterPro" id="IPR012878">
    <property type="entry name" value="Beta-AFase-like_GH127_cat"/>
</dbReference>
<accession>A0A3M0L9J0</accession>
<protein>
    <recommendedName>
        <fullName evidence="1">Non-reducing end beta-L-arabinofuranosidase-like GH127 catalytic domain-containing protein</fullName>
    </recommendedName>
</protein>
<proteinExistence type="predicted"/>
<name>A0A3M0L9J0_HIRRU</name>
<keyword evidence="3" id="KW-1185">Reference proteome</keyword>
<comment type="caution">
    <text evidence="2">The sequence shown here is derived from an EMBL/GenBank/DDBJ whole genome shotgun (WGS) entry which is preliminary data.</text>
</comment>
<dbReference type="AlphaFoldDB" id="A0A3M0L9J0"/>
<organism evidence="2 3">
    <name type="scientific">Hirundo rustica rustica</name>
    <dbReference type="NCBI Taxonomy" id="333673"/>
    <lineage>
        <taxon>Eukaryota</taxon>
        <taxon>Metazoa</taxon>
        <taxon>Chordata</taxon>
        <taxon>Craniata</taxon>
        <taxon>Vertebrata</taxon>
        <taxon>Euteleostomi</taxon>
        <taxon>Archelosauria</taxon>
        <taxon>Archosauria</taxon>
        <taxon>Dinosauria</taxon>
        <taxon>Saurischia</taxon>
        <taxon>Theropoda</taxon>
        <taxon>Coelurosauria</taxon>
        <taxon>Aves</taxon>
        <taxon>Neognathae</taxon>
        <taxon>Neoaves</taxon>
        <taxon>Telluraves</taxon>
        <taxon>Australaves</taxon>
        <taxon>Passeriformes</taxon>
        <taxon>Sylvioidea</taxon>
        <taxon>Hirundinidae</taxon>
        <taxon>Hirundo</taxon>
    </lineage>
</organism>
<feature type="domain" description="Non-reducing end beta-L-arabinofuranosidase-like GH127 catalytic" evidence="1">
    <location>
        <begin position="4"/>
        <end position="75"/>
    </location>
</feature>
<dbReference type="EMBL" id="QRBI01000093">
    <property type="protein sequence ID" value="RMC21676.1"/>
    <property type="molecule type" value="Genomic_DNA"/>
</dbReference>
<reference evidence="2 3" key="1">
    <citation type="submission" date="2018-07" db="EMBL/GenBank/DDBJ databases">
        <title>A high quality draft genome assembly of the barn swallow (H. rustica rustica).</title>
        <authorList>
            <person name="Formenti G."/>
            <person name="Chiara M."/>
            <person name="Poveda L."/>
            <person name="Francoijs K.-J."/>
            <person name="Bonisoli-Alquati A."/>
            <person name="Canova L."/>
            <person name="Gianfranceschi L."/>
            <person name="Horner D.S."/>
            <person name="Saino N."/>
        </authorList>
    </citation>
    <scope>NUCLEOTIDE SEQUENCE [LARGE SCALE GENOMIC DNA]</scope>
    <source>
        <strain evidence="2">Chelidonia</strain>
        <tissue evidence="2">Blood</tissue>
    </source>
</reference>
<dbReference type="Pfam" id="PF07944">
    <property type="entry name" value="Beta-AFase-like_GH127_cat"/>
    <property type="match status" value="1"/>
</dbReference>
<dbReference type="Proteomes" id="UP000269221">
    <property type="component" value="Unassembled WGS sequence"/>
</dbReference>
<evidence type="ECO:0000313" key="2">
    <source>
        <dbReference type="EMBL" id="RMC21676.1"/>
    </source>
</evidence>